<name>A0A0H5QKJ8_9ZZZZ</name>
<reference evidence="1" key="1">
    <citation type="submission" date="2015-06" db="EMBL/GenBank/DDBJ databases">
        <authorList>
            <person name="Joergensen T."/>
        </authorList>
    </citation>
    <scope>NUCLEOTIDE SEQUENCE</scope>
    <source>
        <strain evidence="1">RGFK1054</strain>
    </source>
</reference>
<dbReference type="EMBL" id="LN853635">
    <property type="protein sequence ID" value="CRY96312.1"/>
    <property type="molecule type" value="Genomic_DNA"/>
</dbReference>
<reference evidence="1" key="2">
    <citation type="submission" date="2015-07" db="EMBL/GenBank/DDBJ databases">
        <title>Plasmids, circular viruses and viroids from rat gut.</title>
        <authorList>
            <person name="Jorgensen T.J."/>
            <person name="Hansen M.A."/>
            <person name="Xu Z."/>
            <person name="Tabak M.A."/>
            <person name="Sorensen S.J."/>
            <person name="Hansen L.H."/>
        </authorList>
    </citation>
    <scope>NUCLEOTIDE SEQUENCE</scope>
    <source>
        <strain evidence="1">RGFK1054</strain>
    </source>
</reference>
<organism evidence="1">
    <name type="scientific">uncultured prokaryote</name>
    <dbReference type="NCBI Taxonomy" id="198431"/>
    <lineage>
        <taxon>unclassified sequences</taxon>
        <taxon>environmental samples</taxon>
    </lineage>
</organism>
<evidence type="ECO:0000313" key="1">
    <source>
        <dbReference type="EMBL" id="CRY96312.1"/>
    </source>
</evidence>
<sequence>MPRLNPTMVPRRDLKVRITESLHERLTAECGHCGCSLNAVVTLAIAREIALRQKRRKEAADHAILVGQLRIESMDNA</sequence>
<protein>
    <submittedName>
        <fullName evidence="1">Uncharacterized protein</fullName>
    </submittedName>
</protein>
<accession>A0A0H5QKJ8</accession>
<proteinExistence type="predicted"/>
<dbReference type="AlphaFoldDB" id="A0A0H5QKJ8"/>